<feature type="domain" description="Caspase family p10" evidence="8">
    <location>
        <begin position="218"/>
        <end position="312"/>
    </location>
</feature>
<dbReference type="InterPro" id="IPR016129">
    <property type="entry name" value="Caspase_his_AS"/>
</dbReference>
<evidence type="ECO:0000256" key="1">
    <source>
        <dbReference type="ARBA" id="ARBA00010134"/>
    </source>
</evidence>
<keyword evidence="2" id="KW-0645">Protease</keyword>
<keyword evidence="6" id="KW-0865">Zymogen</keyword>
<dbReference type="InterPro" id="IPR002398">
    <property type="entry name" value="Pept_C14"/>
</dbReference>
<dbReference type="PROSITE" id="PS01122">
    <property type="entry name" value="CASPASE_CYS"/>
    <property type="match status" value="1"/>
</dbReference>
<accession>V9KXR1</accession>
<dbReference type="PROSITE" id="PS50208">
    <property type="entry name" value="CASPASE_P20"/>
    <property type="match status" value="1"/>
</dbReference>
<reference evidence="10" key="1">
    <citation type="journal article" date="2014" name="Nature">
        <title>Elephant shark genome provides unique insights into gnathostome evolution.</title>
        <authorList>
            <consortium name="International Elephant Shark Genome Sequencing Consortium"/>
            <person name="Venkatesh B."/>
            <person name="Lee A.P."/>
            <person name="Ravi V."/>
            <person name="Maurya A.K."/>
            <person name="Lian M.M."/>
            <person name="Swann J.B."/>
            <person name="Ohta Y."/>
            <person name="Flajnik M.F."/>
            <person name="Sutoh Y."/>
            <person name="Kasahara M."/>
            <person name="Hoon S."/>
            <person name="Gangu V."/>
            <person name="Roy S.W."/>
            <person name="Irimia M."/>
            <person name="Korzh V."/>
            <person name="Kondrychyn I."/>
            <person name="Lim Z.W."/>
            <person name="Tay B.H."/>
            <person name="Tohari S."/>
            <person name="Kong K.W."/>
            <person name="Ho S."/>
            <person name="Lorente-Galdos B."/>
            <person name="Quilez J."/>
            <person name="Marques-Bonet T."/>
            <person name="Raney B.J."/>
            <person name="Ingham P.W."/>
            <person name="Tay A."/>
            <person name="Hillier L.W."/>
            <person name="Minx P."/>
            <person name="Boehm T."/>
            <person name="Wilson R.K."/>
            <person name="Brenner S."/>
            <person name="Warren W.C."/>
        </authorList>
    </citation>
    <scope>NUCLEOTIDE SEQUENCE</scope>
    <source>
        <tissue evidence="10">Gills</tissue>
    </source>
</reference>
<evidence type="ECO:0000259" key="8">
    <source>
        <dbReference type="PROSITE" id="PS50207"/>
    </source>
</evidence>
<evidence type="ECO:0000256" key="2">
    <source>
        <dbReference type="ARBA" id="ARBA00022670"/>
    </source>
</evidence>
<dbReference type="InterPro" id="IPR001309">
    <property type="entry name" value="Pept_C14_p20"/>
</dbReference>
<evidence type="ECO:0000313" key="10">
    <source>
        <dbReference type="EMBL" id="AFP03134.1"/>
    </source>
</evidence>
<dbReference type="CDD" id="cd00032">
    <property type="entry name" value="CASc"/>
    <property type="match status" value="1"/>
</dbReference>
<dbReference type="InterPro" id="IPR029030">
    <property type="entry name" value="Caspase-like_dom_sf"/>
</dbReference>
<dbReference type="Gene3D" id="3.40.50.1460">
    <property type="match status" value="1"/>
</dbReference>
<dbReference type="GO" id="GO:0004197">
    <property type="term" value="F:cysteine-type endopeptidase activity"/>
    <property type="evidence" value="ECO:0007669"/>
    <property type="project" value="InterPro"/>
</dbReference>
<dbReference type="EMBL" id="JW870616">
    <property type="protein sequence ID" value="AFP03134.1"/>
    <property type="molecule type" value="mRNA"/>
</dbReference>
<dbReference type="GO" id="GO:0043525">
    <property type="term" value="P:positive regulation of neuron apoptotic process"/>
    <property type="evidence" value="ECO:0007669"/>
    <property type="project" value="TreeGrafter"/>
</dbReference>
<dbReference type="PRINTS" id="PR00376">
    <property type="entry name" value="IL1BCENZYME"/>
</dbReference>
<dbReference type="OrthoDB" id="6116485at2759"/>
<evidence type="ECO:0000256" key="3">
    <source>
        <dbReference type="ARBA" id="ARBA00022703"/>
    </source>
</evidence>
<dbReference type="PROSITE" id="PS01121">
    <property type="entry name" value="CASPASE_HIS"/>
    <property type="match status" value="1"/>
</dbReference>
<dbReference type="GO" id="GO:0005737">
    <property type="term" value="C:cytoplasm"/>
    <property type="evidence" value="ECO:0007669"/>
    <property type="project" value="TreeGrafter"/>
</dbReference>
<dbReference type="InterPro" id="IPR002138">
    <property type="entry name" value="Pept_C14_p10"/>
</dbReference>
<dbReference type="AlphaFoldDB" id="V9KXR1"/>
<dbReference type="GO" id="GO:0006508">
    <property type="term" value="P:proteolysis"/>
    <property type="evidence" value="ECO:0007669"/>
    <property type="project" value="UniProtKB-KW"/>
</dbReference>
<sequence length="313" mass="35236">MEDTDKASVTAATEEDVHAIGDTVDAMPDRAGRISFFGKKKTKDHEQGREVDVSDPCIRVVTPMFLYNMNFKKLGKCMIINNKNFDAKTGMNVRNGTDTDAGNLQKCFHSLGFNVSVYNDQTCRQMENILKRAAQENHSDHACFACILLSHGDEGLIYGTDGPMPIKTLTSLFRGDMCKSLVGKPKLFFIQACRGSKFDEGIQTDSGPTNNEETDANPQHKIPVEADFLYAYSTVPGYYSWRNPGRGSWFVQALVNALNEYGKEFEIMQILTRVNYMVAMDFESQSLDPQFSEKKQIPCVVSMLTKELYFKQK</sequence>
<evidence type="ECO:0000256" key="7">
    <source>
        <dbReference type="RuleBase" id="RU003971"/>
    </source>
</evidence>
<keyword evidence="3" id="KW-0053">Apoptosis</keyword>
<evidence type="ECO:0000256" key="6">
    <source>
        <dbReference type="ARBA" id="ARBA00023145"/>
    </source>
</evidence>
<evidence type="ECO:0000256" key="5">
    <source>
        <dbReference type="ARBA" id="ARBA00022807"/>
    </source>
</evidence>
<dbReference type="GO" id="GO:0097194">
    <property type="term" value="P:execution phase of apoptosis"/>
    <property type="evidence" value="ECO:0007669"/>
    <property type="project" value="TreeGrafter"/>
</dbReference>
<dbReference type="PANTHER" id="PTHR10454:SF31">
    <property type="entry name" value="CASPASE-7"/>
    <property type="match status" value="1"/>
</dbReference>
<dbReference type="PANTHER" id="PTHR10454">
    <property type="entry name" value="CASPASE"/>
    <property type="match status" value="1"/>
</dbReference>
<evidence type="ECO:0000259" key="9">
    <source>
        <dbReference type="PROSITE" id="PS50208"/>
    </source>
</evidence>
<dbReference type="InterPro" id="IPR033139">
    <property type="entry name" value="Caspase_cys_AS"/>
</dbReference>
<dbReference type="InterPro" id="IPR011600">
    <property type="entry name" value="Pept_C14_caspase"/>
</dbReference>
<dbReference type="MEROPS" id="C14.004"/>
<name>V9KXR1_CALMI</name>
<dbReference type="FunFam" id="3.40.50.1460:FF:000001">
    <property type="entry name" value="Caspase-3 preproprotein"/>
    <property type="match status" value="1"/>
</dbReference>
<dbReference type="InterPro" id="IPR015917">
    <property type="entry name" value="Pept_C14A"/>
</dbReference>
<dbReference type="SMART" id="SM00115">
    <property type="entry name" value="CASc"/>
    <property type="match status" value="1"/>
</dbReference>
<keyword evidence="5" id="KW-0788">Thiol protease</keyword>
<organism evidence="10">
    <name type="scientific">Callorhinchus milii</name>
    <name type="common">Ghost shark</name>
    <dbReference type="NCBI Taxonomy" id="7868"/>
    <lineage>
        <taxon>Eukaryota</taxon>
        <taxon>Metazoa</taxon>
        <taxon>Chordata</taxon>
        <taxon>Craniata</taxon>
        <taxon>Vertebrata</taxon>
        <taxon>Chondrichthyes</taxon>
        <taxon>Holocephali</taxon>
        <taxon>Chimaeriformes</taxon>
        <taxon>Callorhinchidae</taxon>
        <taxon>Callorhinchus</taxon>
    </lineage>
</organism>
<feature type="domain" description="Caspase family p20" evidence="9">
    <location>
        <begin position="73"/>
        <end position="197"/>
    </location>
</feature>
<dbReference type="GeneID" id="103172118"/>
<dbReference type="SUPFAM" id="SSF52129">
    <property type="entry name" value="Caspase-like"/>
    <property type="match status" value="1"/>
</dbReference>
<protein>
    <submittedName>
        <fullName evidence="10">Caspase-7</fullName>
    </submittedName>
</protein>
<dbReference type="Pfam" id="PF00656">
    <property type="entry name" value="Peptidase_C14"/>
    <property type="match status" value="1"/>
</dbReference>
<dbReference type="RefSeq" id="XP_042192898.1">
    <property type="nucleotide sequence ID" value="XM_042336964.1"/>
</dbReference>
<comment type="similarity">
    <text evidence="1 7">Belongs to the peptidase C14A family.</text>
</comment>
<dbReference type="CTD" id="840"/>
<keyword evidence="4" id="KW-0378">Hydrolase</keyword>
<dbReference type="KEGG" id="cmk:103172118"/>
<proteinExistence type="evidence at transcript level"/>
<evidence type="ECO:0000256" key="4">
    <source>
        <dbReference type="ARBA" id="ARBA00022801"/>
    </source>
</evidence>
<dbReference type="PROSITE" id="PS50207">
    <property type="entry name" value="CASPASE_P10"/>
    <property type="match status" value="1"/>
</dbReference>